<comment type="caution">
    <text evidence="1">The sequence shown here is derived from an EMBL/GenBank/DDBJ whole genome shotgun (WGS) entry which is preliminary data.</text>
</comment>
<keyword evidence="2" id="KW-1185">Reference proteome</keyword>
<name>A0AAD7EGC3_9AGAR</name>
<accession>A0AAD7EGC3</accession>
<dbReference type="Proteomes" id="UP001218218">
    <property type="component" value="Unassembled WGS sequence"/>
</dbReference>
<gene>
    <name evidence="1" type="ORF">DFH08DRAFT_713017</name>
</gene>
<evidence type="ECO:0000313" key="1">
    <source>
        <dbReference type="EMBL" id="KAJ7321308.1"/>
    </source>
</evidence>
<organism evidence="1 2">
    <name type="scientific">Mycena albidolilacea</name>
    <dbReference type="NCBI Taxonomy" id="1033008"/>
    <lineage>
        <taxon>Eukaryota</taxon>
        <taxon>Fungi</taxon>
        <taxon>Dikarya</taxon>
        <taxon>Basidiomycota</taxon>
        <taxon>Agaricomycotina</taxon>
        <taxon>Agaricomycetes</taxon>
        <taxon>Agaricomycetidae</taxon>
        <taxon>Agaricales</taxon>
        <taxon>Marasmiineae</taxon>
        <taxon>Mycenaceae</taxon>
        <taxon>Mycena</taxon>
    </lineage>
</organism>
<proteinExistence type="predicted"/>
<sequence>MQARRAQHSLVQARSDLKGLSVWNAKKGHIYSMETRRLVLRIAQAGCPESKIKDAILSCATVFGVNVLNLTLSARTVGRMKKEGGYIALIQIGREITMTYGFTESSDETSHRKINFECRSLSAMLPTYAPGVDDTDPATWKPRTQFLEVETSLSHTSEAQLDGTKMLAAKITDATTNAPSSISRGITMDWKDWFRKQLAQMADHAADQGRKHELTSELKHSIIIEDLGEQESGAFSIAELFDALLAISEEEIQEKSGKDYDDLTPLERSTIARSLVDAQLGEETYDALSEDLKALADFLIFGGCCSHKYMNAFKYGCKKMEGAWPEGEEPVLLANKANSTTIRLGERDSAVVQAAEHASSRGVVKVMVLLGALFRHKDEDKGYQDKYLMFMQKELGELCGQKHVQRFPATSQTRYGAYGRAAAVVTQHYALLLQLISIICDGKTKAGANHVEESALKALNCPRTMAEIVAAALYSLCVSWPYMKAVQKKDDNGMLPNLLDLVDIHRRLPSFCRAIAANPSLLLDHITDSSELLTLDGEPFHDTNTPMSCLRLRCLPPDLPDVAKMIAAMFSGAADGWDRFTPEFAVGGPVDSIPDEISAKLYIPATNDHNEGGLGSWRVHIRFHPHSTPRSFSAMERYRRNNTEAFAAKYITADDVLQVMREVRKEDASGANTIFRQAVVEELERKATSHRQKVNLAAEKKNKKEETLRATGVEQNRETIARMTIPQLKAQFDVYKFIVKDTIILKTTLVSIPRRADKLQAVPAALDRYEGVGSVRYSSILLANIFSEVLESSRLRLQRSQTK</sequence>
<reference evidence="1" key="1">
    <citation type="submission" date="2023-03" db="EMBL/GenBank/DDBJ databases">
        <title>Massive genome expansion in bonnet fungi (Mycena s.s.) driven by repeated elements and novel gene families across ecological guilds.</title>
        <authorList>
            <consortium name="Lawrence Berkeley National Laboratory"/>
            <person name="Harder C.B."/>
            <person name="Miyauchi S."/>
            <person name="Viragh M."/>
            <person name="Kuo A."/>
            <person name="Thoen E."/>
            <person name="Andreopoulos B."/>
            <person name="Lu D."/>
            <person name="Skrede I."/>
            <person name="Drula E."/>
            <person name="Henrissat B."/>
            <person name="Morin E."/>
            <person name="Kohler A."/>
            <person name="Barry K."/>
            <person name="LaButti K."/>
            <person name="Morin E."/>
            <person name="Salamov A."/>
            <person name="Lipzen A."/>
            <person name="Mereny Z."/>
            <person name="Hegedus B."/>
            <person name="Baldrian P."/>
            <person name="Stursova M."/>
            <person name="Weitz H."/>
            <person name="Taylor A."/>
            <person name="Grigoriev I.V."/>
            <person name="Nagy L.G."/>
            <person name="Martin F."/>
            <person name="Kauserud H."/>
        </authorList>
    </citation>
    <scope>NUCLEOTIDE SEQUENCE</scope>
    <source>
        <strain evidence="1">CBHHK002</strain>
    </source>
</reference>
<dbReference type="EMBL" id="JARIHO010000051">
    <property type="protein sequence ID" value="KAJ7321308.1"/>
    <property type="molecule type" value="Genomic_DNA"/>
</dbReference>
<evidence type="ECO:0000313" key="2">
    <source>
        <dbReference type="Proteomes" id="UP001218218"/>
    </source>
</evidence>
<protein>
    <submittedName>
        <fullName evidence="1">Uncharacterized protein</fullName>
    </submittedName>
</protein>
<dbReference type="AlphaFoldDB" id="A0AAD7EGC3"/>